<keyword evidence="3" id="KW-1185">Reference proteome</keyword>
<accession>A0AAV9J3I9</accession>
<dbReference type="Proteomes" id="UP001324427">
    <property type="component" value="Unassembled WGS sequence"/>
</dbReference>
<dbReference type="AlphaFoldDB" id="A0AAV9J3I9"/>
<name>A0AAV9J3I9_9PEZI</name>
<feature type="region of interest" description="Disordered" evidence="1">
    <location>
        <begin position="285"/>
        <end position="309"/>
    </location>
</feature>
<organism evidence="2 3">
    <name type="scientific">Oleoguttula mirabilis</name>
    <dbReference type="NCBI Taxonomy" id="1507867"/>
    <lineage>
        <taxon>Eukaryota</taxon>
        <taxon>Fungi</taxon>
        <taxon>Dikarya</taxon>
        <taxon>Ascomycota</taxon>
        <taxon>Pezizomycotina</taxon>
        <taxon>Dothideomycetes</taxon>
        <taxon>Dothideomycetidae</taxon>
        <taxon>Mycosphaerellales</taxon>
        <taxon>Teratosphaeriaceae</taxon>
        <taxon>Oleoguttula</taxon>
    </lineage>
</organism>
<protein>
    <submittedName>
        <fullName evidence="2">Uncharacterized protein</fullName>
    </submittedName>
</protein>
<sequence length="335" mass="37836">MAIGKSVKLQGLGKAPLYDAQRKGETHALIYTSFRVHGITLTWATTRTMLANDALHQRGEELGMDGMYFVTLPGHTPNLWPAPFVWHAGPAIFFAPFVRSRQDRLAWANASAVTKMRMCSSYWKHPALHAMHPVLPIWASVSKRARMGFDHQPVNRGTVFPSKRHLQRTGVSDTTILPGKTKTIGAYVDVFDKTFLFAPASELRRYTSFHTNFREHETLVLGDKKTQKWVTSRQLRTGMAAQDPVIALITAVWKMTQASPEHMIGYQEARSWSNRALLLISPSFARPSDRSSPAKPSAHSRTPIPVDDGFKYHCRKKCNKGIQQPFDQEIPREDM</sequence>
<gene>
    <name evidence="2" type="ORF">LTR36_010905</name>
</gene>
<dbReference type="EMBL" id="JAVFHQ010000093">
    <property type="protein sequence ID" value="KAK4539469.1"/>
    <property type="molecule type" value="Genomic_DNA"/>
</dbReference>
<comment type="caution">
    <text evidence="2">The sequence shown here is derived from an EMBL/GenBank/DDBJ whole genome shotgun (WGS) entry which is preliminary data.</text>
</comment>
<evidence type="ECO:0000313" key="2">
    <source>
        <dbReference type="EMBL" id="KAK4539469.1"/>
    </source>
</evidence>
<evidence type="ECO:0000256" key="1">
    <source>
        <dbReference type="SAM" id="MobiDB-lite"/>
    </source>
</evidence>
<reference evidence="2 3" key="1">
    <citation type="submission" date="2021-11" db="EMBL/GenBank/DDBJ databases">
        <title>Black yeast isolated from Biological Soil Crust.</title>
        <authorList>
            <person name="Kurbessoian T."/>
        </authorList>
    </citation>
    <scope>NUCLEOTIDE SEQUENCE [LARGE SCALE GENOMIC DNA]</scope>
    <source>
        <strain evidence="2 3">CCFEE 5522</strain>
    </source>
</reference>
<proteinExistence type="predicted"/>
<evidence type="ECO:0000313" key="3">
    <source>
        <dbReference type="Proteomes" id="UP001324427"/>
    </source>
</evidence>